<reference evidence="2" key="1">
    <citation type="journal article" date="2020" name="Microbiol. Resour. Announc.">
        <title>Complete Genome Sequence of Novel Psychrotolerant Legionella Strain TUM19329, Isolated from Antarctic Lake Sediment.</title>
        <authorList>
            <person name="Shimada S."/>
            <person name="Nakai R."/>
            <person name="Aoki K."/>
            <person name="Shimoeda N."/>
            <person name="Ohno G."/>
            <person name="Miyazaki Y."/>
            <person name="Kudoh S."/>
            <person name="Imura S."/>
            <person name="Watanabe K."/>
            <person name="Ishii Y."/>
            <person name="Tateda K."/>
        </authorList>
    </citation>
    <scope>NUCLEOTIDE SEQUENCE [LARGE SCALE GENOMIC DNA]</scope>
    <source>
        <strain evidence="2">TUM19329</strain>
    </source>
</reference>
<name>A0A6F8T3Q5_9GAMM</name>
<dbReference type="EMBL" id="AP022839">
    <property type="protein sequence ID" value="BCA94797.1"/>
    <property type="molecule type" value="Genomic_DNA"/>
</dbReference>
<protein>
    <recommendedName>
        <fullName evidence="4">Peptidase C39-like domain-containing protein</fullName>
    </recommendedName>
</protein>
<gene>
    <name evidence="2" type="ORF">TUM19329_11580</name>
</gene>
<dbReference type="Pfam" id="PF21646">
    <property type="entry name" value="ACTMAP-like_C"/>
    <property type="match status" value="1"/>
</dbReference>
<proteinExistence type="predicted"/>
<dbReference type="RefSeq" id="WP_173236579.1">
    <property type="nucleotide sequence ID" value="NZ_AP022839.1"/>
</dbReference>
<feature type="region of interest" description="Disordered" evidence="1">
    <location>
        <begin position="58"/>
        <end position="78"/>
    </location>
</feature>
<dbReference type="AlphaFoldDB" id="A0A6F8T3Q5"/>
<keyword evidence="3" id="KW-1185">Reference proteome</keyword>
<dbReference type="Proteomes" id="UP000502894">
    <property type="component" value="Chromosome"/>
</dbReference>
<organism evidence="2 3">
    <name type="scientific">Legionella antarctica</name>
    <dbReference type="NCBI Taxonomy" id="2708020"/>
    <lineage>
        <taxon>Bacteria</taxon>
        <taxon>Pseudomonadati</taxon>
        <taxon>Pseudomonadota</taxon>
        <taxon>Gammaproteobacteria</taxon>
        <taxon>Legionellales</taxon>
        <taxon>Legionellaceae</taxon>
        <taxon>Legionella</taxon>
    </lineage>
</organism>
<sequence>MPIIENFSNFLESEVLKTPTGYDYKLGLFITPQSQRGQICKLNALSVVLNALHKIHDMPKPPPLRKDKNHPDSLRQQAKERYGSTVGEIYSAKTLAQIAADNGYDHSSVVTANSFTDYNWTIIRSVNSGEAPILFYDIDLEGEPARMKSHREHAAVVVGYYVNKKQELGFIVSQGGNYYWAKAEDIYLSTNQLNPNRASEVFWKLDNEWYDLYNLRFSPQTLFSQPSDQRLALPLPLEDGGLKNKVLIIHNKPKLVPKNSFWSPSPLKLNSDESTRLFSECLDREHIPYQNTPGQ</sequence>
<evidence type="ECO:0000313" key="2">
    <source>
        <dbReference type="EMBL" id="BCA94797.1"/>
    </source>
</evidence>
<accession>A0A6F8T3Q5</accession>
<evidence type="ECO:0008006" key="4">
    <source>
        <dbReference type="Google" id="ProtNLM"/>
    </source>
</evidence>
<dbReference type="KEGG" id="lant:TUM19329_11580"/>
<evidence type="ECO:0000256" key="1">
    <source>
        <dbReference type="SAM" id="MobiDB-lite"/>
    </source>
</evidence>
<evidence type="ECO:0000313" key="3">
    <source>
        <dbReference type="Proteomes" id="UP000502894"/>
    </source>
</evidence>